<evidence type="ECO:0000313" key="5">
    <source>
        <dbReference type="Proteomes" id="UP000327157"/>
    </source>
</evidence>
<evidence type="ECO:0000256" key="2">
    <source>
        <dbReference type="ARBA" id="ARBA00023315"/>
    </source>
</evidence>
<dbReference type="OrthoDB" id="7305308at2759"/>
<evidence type="ECO:0000256" key="3">
    <source>
        <dbReference type="SAM" id="Phobius"/>
    </source>
</evidence>
<evidence type="ECO:0000256" key="1">
    <source>
        <dbReference type="ARBA" id="ARBA00022679"/>
    </source>
</evidence>
<keyword evidence="2" id="KW-0012">Acyltransferase</keyword>
<accession>A0A5N5F1D7</accession>
<dbReference type="InterPro" id="IPR016181">
    <property type="entry name" value="Acyl_CoA_acyltransferase"/>
</dbReference>
<reference evidence="5" key="2">
    <citation type="submission" date="2019-10" db="EMBL/GenBank/DDBJ databases">
        <title>A de novo genome assembly of a pear dwarfing rootstock.</title>
        <authorList>
            <person name="Wang F."/>
            <person name="Wang J."/>
            <person name="Li S."/>
            <person name="Zhang Y."/>
            <person name="Fang M."/>
            <person name="Ma L."/>
            <person name="Zhao Y."/>
            <person name="Jiang S."/>
        </authorList>
    </citation>
    <scope>NUCLEOTIDE SEQUENCE [LARGE SCALE GENOMIC DNA]</scope>
</reference>
<dbReference type="GO" id="GO:0008080">
    <property type="term" value="F:N-acetyltransferase activity"/>
    <property type="evidence" value="ECO:0007669"/>
    <property type="project" value="TreeGrafter"/>
</dbReference>
<reference evidence="4 5" key="1">
    <citation type="submission" date="2019-09" db="EMBL/GenBank/DDBJ databases">
        <authorList>
            <person name="Ou C."/>
        </authorList>
    </citation>
    <scope>NUCLEOTIDE SEQUENCE [LARGE SCALE GENOMIC DNA]</scope>
    <source>
        <strain evidence="4">S2</strain>
        <tissue evidence="4">Leaf</tissue>
    </source>
</reference>
<dbReference type="Gene3D" id="3.40.630.30">
    <property type="match status" value="1"/>
</dbReference>
<proteinExistence type="predicted"/>
<dbReference type="InterPro" id="IPR051016">
    <property type="entry name" value="Diverse_Substrate_AcTransf"/>
</dbReference>
<comment type="caution">
    <text evidence="4">The sequence shown here is derived from an EMBL/GenBank/DDBJ whole genome shotgun (WGS) entry which is preliminary data.</text>
</comment>
<keyword evidence="5" id="KW-1185">Reference proteome</keyword>
<dbReference type="AlphaFoldDB" id="A0A5N5F1D7"/>
<dbReference type="EMBL" id="SMOL01000781">
    <property type="protein sequence ID" value="KAB2595981.1"/>
    <property type="molecule type" value="Genomic_DNA"/>
</dbReference>
<keyword evidence="1 4" id="KW-0808">Transferase</keyword>
<dbReference type="PANTHER" id="PTHR10545:SF29">
    <property type="entry name" value="GH14572P-RELATED"/>
    <property type="match status" value="1"/>
</dbReference>
<sequence>MAATAPPPTHLSPRGLQRRTPIGHSLFYRIRLALPTDVPHIHKLIHQLAVFEHLTDLFVATDSSLQLRLFTSSPFQSFTIFILEVSQTPFIEHLHLESNSGDAVVAGFVLFFPNYSTLMRKREFCIEDLFMRDCYRRKRLGKMLLSAVMLSMLMSMPNLIISMALFRDLKLRKLHESCV</sequence>
<dbReference type="Proteomes" id="UP000327157">
    <property type="component" value="Chromosome 7"/>
</dbReference>
<keyword evidence="3" id="KW-0472">Membrane</keyword>
<name>A0A5N5F1D7_9ROSA</name>
<organism evidence="4 5">
    <name type="scientific">Pyrus ussuriensis x Pyrus communis</name>
    <dbReference type="NCBI Taxonomy" id="2448454"/>
    <lineage>
        <taxon>Eukaryota</taxon>
        <taxon>Viridiplantae</taxon>
        <taxon>Streptophyta</taxon>
        <taxon>Embryophyta</taxon>
        <taxon>Tracheophyta</taxon>
        <taxon>Spermatophyta</taxon>
        <taxon>Magnoliopsida</taxon>
        <taxon>eudicotyledons</taxon>
        <taxon>Gunneridae</taxon>
        <taxon>Pentapetalae</taxon>
        <taxon>rosids</taxon>
        <taxon>fabids</taxon>
        <taxon>Rosales</taxon>
        <taxon>Rosaceae</taxon>
        <taxon>Amygdaloideae</taxon>
        <taxon>Maleae</taxon>
        <taxon>Pyrus</taxon>
    </lineage>
</organism>
<dbReference type="SUPFAM" id="SSF55729">
    <property type="entry name" value="Acyl-CoA N-acyltransferases (Nat)"/>
    <property type="match status" value="1"/>
</dbReference>
<feature type="transmembrane region" description="Helical" evidence="3">
    <location>
        <begin position="144"/>
        <end position="166"/>
    </location>
</feature>
<keyword evidence="3" id="KW-1133">Transmembrane helix</keyword>
<dbReference type="PANTHER" id="PTHR10545">
    <property type="entry name" value="DIAMINE N-ACETYLTRANSFERASE"/>
    <property type="match status" value="1"/>
</dbReference>
<protein>
    <submittedName>
        <fullName evidence="4">Acetyltransferase NATA1-like</fullName>
    </submittedName>
</protein>
<reference evidence="4 5" key="3">
    <citation type="submission" date="2019-11" db="EMBL/GenBank/DDBJ databases">
        <title>A de novo genome assembly of a pear dwarfing rootstock.</title>
        <authorList>
            <person name="Wang F."/>
            <person name="Wang J."/>
            <person name="Li S."/>
            <person name="Zhang Y."/>
            <person name="Fang M."/>
            <person name="Ma L."/>
            <person name="Zhao Y."/>
            <person name="Jiang S."/>
        </authorList>
    </citation>
    <scope>NUCLEOTIDE SEQUENCE [LARGE SCALE GENOMIC DNA]</scope>
    <source>
        <strain evidence="4">S2</strain>
        <tissue evidence="4">Leaf</tissue>
    </source>
</reference>
<evidence type="ECO:0000313" key="4">
    <source>
        <dbReference type="EMBL" id="KAB2595981.1"/>
    </source>
</evidence>
<gene>
    <name evidence="4" type="ORF">D8674_031431</name>
</gene>
<keyword evidence="3" id="KW-0812">Transmembrane</keyword>